<name>A0ABQ0CUM7_9HYPO</name>
<evidence type="ECO:0000256" key="1">
    <source>
        <dbReference type="SAM" id="MobiDB-lite"/>
    </source>
</evidence>
<feature type="region of interest" description="Disordered" evidence="1">
    <location>
        <begin position="265"/>
        <end position="284"/>
    </location>
</feature>
<reference evidence="3" key="1">
    <citation type="submission" date="2024-06" db="EMBL/GenBank/DDBJ databases">
        <title>Draft Genome Sequences of Epichloe bromicola Strains Isolated from Elymus ciliaris.</title>
        <authorList>
            <consortium name="Epichloe bromicola genome sequencing consortium"/>
            <person name="Miura A."/>
            <person name="Imano S."/>
            <person name="Ashida A."/>
            <person name="Sato I."/>
            <person name="Chiba S."/>
            <person name="Tanaka A."/>
            <person name="Camagna M."/>
            <person name="Takemoto D."/>
        </authorList>
    </citation>
    <scope>NUCLEOTIDE SEQUENCE [LARGE SCALE GENOMIC DNA]</scope>
    <source>
        <strain evidence="3">DP</strain>
    </source>
</reference>
<feature type="region of interest" description="Disordered" evidence="1">
    <location>
        <begin position="42"/>
        <end position="90"/>
    </location>
</feature>
<feature type="region of interest" description="Disordered" evidence="1">
    <location>
        <begin position="311"/>
        <end position="368"/>
    </location>
</feature>
<sequence length="391" mass="42770">MNNNTHPSMQSNNAPKHADRSQPAYVPQFSATSAHILSRIRSTGSNNTSFTPHGSFPSRGNSPRKDKQFSSDTSSTVALPNDAATQSNCSAAEVCQDRIAAISSRLQRKRSSRSDVPDFTQSTMSFPPPKASSTSAATPLLQPPALLKDHVVPGVQISMPGGSCSVPGTVDVTREHRLSSMADGVVPARPELLGFYAGEASDLARTQYFMQKKRTDLLNILSFCDQLHPQLLVDIMVSVSKRHPDLPIFGSPDWEKPLHDSLGLQTESVKSEPRPMGRPRHGHTIVNPKARQRQKNAKRVLRRLILAQNEGNAPSIKKEERDGEEEGEDVEGGVEKDPLPPSWPEAGKGLYSKLPPETEDREFLADDDDDESFSQFMVDRFGKPVVVSACA</sequence>
<feature type="compositionally biased region" description="Acidic residues" evidence="1">
    <location>
        <begin position="322"/>
        <end position="332"/>
    </location>
</feature>
<evidence type="ECO:0000313" key="3">
    <source>
        <dbReference type="Proteomes" id="UP001562357"/>
    </source>
</evidence>
<feature type="compositionally biased region" description="Polar residues" evidence="1">
    <location>
        <begin position="119"/>
        <end position="135"/>
    </location>
</feature>
<proteinExistence type="predicted"/>
<feature type="region of interest" description="Disordered" evidence="1">
    <location>
        <begin position="104"/>
        <end position="136"/>
    </location>
</feature>
<feature type="compositionally biased region" description="Polar residues" evidence="1">
    <location>
        <begin position="1"/>
        <end position="14"/>
    </location>
</feature>
<gene>
    <name evidence="2" type="primary">g5438</name>
    <name evidence="2" type="ORF">EsDP_00005438</name>
</gene>
<dbReference type="Proteomes" id="UP001562357">
    <property type="component" value="Unassembled WGS sequence"/>
</dbReference>
<accession>A0ABQ0CUM7</accession>
<keyword evidence="3" id="KW-1185">Reference proteome</keyword>
<protein>
    <submittedName>
        <fullName evidence="2">Uncharacterized protein</fullName>
    </submittedName>
</protein>
<feature type="compositionally biased region" description="Polar residues" evidence="1">
    <location>
        <begin position="42"/>
        <end position="52"/>
    </location>
</feature>
<feature type="region of interest" description="Disordered" evidence="1">
    <location>
        <begin position="1"/>
        <end position="30"/>
    </location>
</feature>
<feature type="compositionally biased region" description="Polar residues" evidence="1">
    <location>
        <begin position="70"/>
        <end position="90"/>
    </location>
</feature>
<evidence type="ECO:0000313" key="2">
    <source>
        <dbReference type="EMBL" id="GAB0137158.1"/>
    </source>
</evidence>
<comment type="caution">
    <text evidence="2">The sequence shown here is derived from an EMBL/GenBank/DDBJ whole genome shotgun (WGS) entry which is preliminary data.</text>
</comment>
<dbReference type="EMBL" id="BAAFGZ010000252">
    <property type="protein sequence ID" value="GAB0137158.1"/>
    <property type="molecule type" value="Genomic_DNA"/>
</dbReference>
<organism evidence="2 3">
    <name type="scientific">Epichloe bromicola</name>
    <dbReference type="NCBI Taxonomy" id="79588"/>
    <lineage>
        <taxon>Eukaryota</taxon>
        <taxon>Fungi</taxon>
        <taxon>Dikarya</taxon>
        <taxon>Ascomycota</taxon>
        <taxon>Pezizomycotina</taxon>
        <taxon>Sordariomycetes</taxon>
        <taxon>Hypocreomycetidae</taxon>
        <taxon>Hypocreales</taxon>
        <taxon>Clavicipitaceae</taxon>
        <taxon>Epichloe</taxon>
    </lineage>
</organism>